<dbReference type="PANTHER" id="PTHR43711">
    <property type="entry name" value="TWO-COMPONENT HISTIDINE KINASE"/>
    <property type="match status" value="1"/>
</dbReference>
<dbReference type="Proteomes" id="UP000248857">
    <property type="component" value="Unassembled WGS sequence"/>
</dbReference>
<dbReference type="GO" id="GO:0005524">
    <property type="term" value="F:ATP binding"/>
    <property type="evidence" value="ECO:0007669"/>
    <property type="project" value="UniProtKB-KW"/>
</dbReference>
<evidence type="ECO:0000313" key="12">
    <source>
        <dbReference type="Proteomes" id="UP000248857"/>
    </source>
</evidence>
<dbReference type="CDD" id="cd00075">
    <property type="entry name" value="HATPase"/>
    <property type="match status" value="1"/>
</dbReference>
<keyword evidence="3 9" id="KW-0808">Transferase</keyword>
<comment type="function">
    <text evidence="9">Member of the two-component regulatory system SasA/RpaA involved in genome-wide circadian gene expression. One of several clock output pathways. Participates in the Kai clock protein complex, the main circadian regulator in cyanobacteria, via its interaction with KaiC. KaiC enhances the autophosphorylation activity of SasA, which then transfers its phosphate group to RpaA to activate it. In addition to its output function, recruits fold-shifted KaiB (KaiB(fs)) to KaiC to cooperatively form the KaiB(6):KaiC(6) complex (independent of SasA kinase activity). Required for robustness of the circadian rhythm of gene expression and is involved in clock output, also required for adaptation to light/dark cycles.</text>
</comment>
<organism evidence="11 12">
    <name type="scientific">Acaryochloris thomasi RCC1774</name>
    <dbReference type="NCBI Taxonomy" id="1764569"/>
    <lineage>
        <taxon>Bacteria</taxon>
        <taxon>Bacillati</taxon>
        <taxon>Cyanobacteriota</taxon>
        <taxon>Cyanophyceae</taxon>
        <taxon>Acaryochloridales</taxon>
        <taxon>Acaryochloridaceae</taxon>
        <taxon>Acaryochloris</taxon>
        <taxon>Acaryochloris thomasi</taxon>
    </lineage>
</organism>
<dbReference type="SMART" id="SM01248">
    <property type="entry name" value="KaiB"/>
    <property type="match status" value="1"/>
</dbReference>
<reference evidence="11 12" key="1">
    <citation type="journal article" date="2018" name="Sci. Rep.">
        <title>A novel species of the marine cyanobacterium Acaryochloris with a unique pigment content and lifestyle.</title>
        <authorList>
            <person name="Partensky F."/>
            <person name="Six C."/>
            <person name="Ratin M."/>
            <person name="Garczarek L."/>
            <person name="Vaulot D."/>
            <person name="Probert I."/>
            <person name="Calteau A."/>
            <person name="Gourvil P."/>
            <person name="Marie D."/>
            <person name="Grebert T."/>
            <person name="Bouchier C."/>
            <person name="Le Panse S."/>
            <person name="Gachenot M."/>
            <person name="Rodriguez F."/>
            <person name="Garrido J.L."/>
        </authorList>
    </citation>
    <scope>NUCLEOTIDE SEQUENCE [LARGE SCALE GENOMIC DNA]</scope>
    <source>
        <strain evidence="11 12">RCC1774</strain>
    </source>
</reference>
<dbReference type="InterPro" id="IPR011649">
    <property type="entry name" value="KaiB_domain"/>
</dbReference>
<protein>
    <recommendedName>
        <fullName evidence="9">Adaptive-response sensory-kinase SasA</fullName>
        <ecNumber evidence="9">2.7.13.3</ecNumber>
    </recommendedName>
    <alternativeName>
        <fullName evidence="9">Sensor histidine kinase SasA</fullName>
    </alternativeName>
</protein>
<dbReference type="InterPro" id="IPR023527">
    <property type="entry name" value="Kinase_SasA"/>
</dbReference>
<dbReference type="SUPFAM" id="SSF55874">
    <property type="entry name" value="ATPase domain of HSP90 chaperone/DNA topoisomerase II/histidine kinase"/>
    <property type="match status" value="1"/>
</dbReference>
<dbReference type="SUPFAM" id="SSF52833">
    <property type="entry name" value="Thioredoxin-like"/>
    <property type="match status" value="1"/>
</dbReference>
<evidence type="ECO:0000256" key="2">
    <source>
        <dbReference type="ARBA" id="ARBA00022553"/>
    </source>
</evidence>
<dbReference type="PANTHER" id="PTHR43711:SF26">
    <property type="entry name" value="SENSOR HISTIDINE KINASE RCSC"/>
    <property type="match status" value="1"/>
</dbReference>
<dbReference type="SMART" id="SM00388">
    <property type="entry name" value="HisKA"/>
    <property type="match status" value="1"/>
</dbReference>
<name>A0A2W1JV87_9CYAN</name>
<comment type="catalytic activity">
    <reaction evidence="1 9">
        <text>ATP + protein L-histidine = ADP + protein N-phospho-L-histidine.</text>
        <dbReference type="EC" id="2.7.13.3"/>
    </reaction>
</comment>
<keyword evidence="8 9" id="KW-0090">Biological rhythms</keyword>
<sequence>MCPFSDQPLDCNKSAKPLLELLLFIEKRATAEEQIQQVRDYLDALDVSCRVKLHVVEVSDQPYLVEYYRLVVTPALVKIHPEPTQVLAGSNLLAQLHECWPRWRQELEELPEQGGQPSLARSTQIMKLSDEIFRLHQQNEAMQEQLKFKDRIMAMLAHDLRNPLTAAAIAIETLDGQWDSDNPTSLSKEMLMKLSDHAHTQIRLIERMITSVLEASQGKSVTLDIQPKKLSLVTLCKETLDDLSHHFAEKAQTLKTDLPADLPWVHGDVDQVRQVLINLLENALKYTPCGGTIQVSLLHRTTQKVQVSIRDDGPGIPEEKQKYIFVDRFRLTRDQDQEGYGIGLALCQQIVQAHYGKLWVESSLDEGSCFHFTLPVYQF</sequence>
<keyword evidence="7 9" id="KW-0902">Two-component regulatory system</keyword>
<dbReference type="SMART" id="SM00387">
    <property type="entry name" value="HATPase_c"/>
    <property type="match status" value="1"/>
</dbReference>
<dbReference type="HAMAP" id="MF_01837">
    <property type="entry name" value="Kinase_SasA"/>
    <property type="match status" value="1"/>
</dbReference>
<dbReference type="PRINTS" id="PR00344">
    <property type="entry name" value="BCTRLSENSOR"/>
</dbReference>
<dbReference type="Gene3D" id="1.10.287.130">
    <property type="match status" value="1"/>
</dbReference>
<evidence type="ECO:0000256" key="3">
    <source>
        <dbReference type="ARBA" id="ARBA00022679"/>
    </source>
</evidence>
<evidence type="ECO:0000256" key="4">
    <source>
        <dbReference type="ARBA" id="ARBA00022741"/>
    </source>
</evidence>
<keyword evidence="4 9" id="KW-0547">Nucleotide-binding</keyword>
<dbReference type="CDD" id="cd00082">
    <property type="entry name" value="HisKA"/>
    <property type="match status" value="1"/>
</dbReference>
<dbReference type="InterPro" id="IPR003661">
    <property type="entry name" value="HisK_dim/P_dom"/>
</dbReference>
<dbReference type="NCBIfam" id="NF006800">
    <property type="entry name" value="PRK09303.1"/>
    <property type="match status" value="1"/>
</dbReference>
<dbReference type="InterPro" id="IPR050736">
    <property type="entry name" value="Sensor_HK_Regulatory"/>
</dbReference>
<evidence type="ECO:0000313" key="11">
    <source>
        <dbReference type="EMBL" id="PZD72407.1"/>
    </source>
</evidence>
<dbReference type="EC" id="2.7.13.3" evidence="9"/>
<evidence type="ECO:0000256" key="1">
    <source>
        <dbReference type="ARBA" id="ARBA00000085"/>
    </source>
</evidence>
<keyword evidence="5 9" id="KW-0418">Kinase</keyword>
<evidence type="ECO:0000256" key="9">
    <source>
        <dbReference type="HAMAP-Rule" id="MF_01837"/>
    </source>
</evidence>
<keyword evidence="2 9" id="KW-0597">Phosphoprotein</keyword>
<dbReference type="Pfam" id="PF02518">
    <property type="entry name" value="HATPase_c"/>
    <property type="match status" value="1"/>
</dbReference>
<dbReference type="PROSITE" id="PS50109">
    <property type="entry name" value="HIS_KIN"/>
    <property type="match status" value="1"/>
</dbReference>
<proteinExistence type="inferred from homology"/>
<dbReference type="InterPro" id="IPR003594">
    <property type="entry name" value="HATPase_dom"/>
</dbReference>
<dbReference type="InterPro" id="IPR036890">
    <property type="entry name" value="HATPase_C_sf"/>
</dbReference>
<dbReference type="InterPro" id="IPR036249">
    <property type="entry name" value="Thioredoxin-like_sf"/>
</dbReference>
<dbReference type="InterPro" id="IPR005467">
    <property type="entry name" value="His_kinase_dom"/>
</dbReference>
<dbReference type="GO" id="GO:0007623">
    <property type="term" value="P:circadian rhythm"/>
    <property type="evidence" value="ECO:0007669"/>
    <property type="project" value="UniProtKB-UniRule"/>
</dbReference>
<keyword evidence="12" id="KW-1185">Reference proteome</keyword>
<comment type="subunit">
    <text evidence="9">Homooligomerizes. Interacts with KaiC. Participates in the KaiABC clock complex, whose core is composed of a KaiC homohexamer, 6 KaiB and up to 6 KaiA dimers. SasA and KaiB(fs) compete to bind to KaiC.</text>
</comment>
<evidence type="ECO:0000256" key="8">
    <source>
        <dbReference type="ARBA" id="ARBA00023108"/>
    </source>
</evidence>
<comment type="caution">
    <text evidence="11">The sequence shown here is derived from an EMBL/GenBank/DDBJ whole genome shotgun (WGS) entry which is preliminary data.</text>
</comment>
<dbReference type="SUPFAM" id="SSF47384">
    <property type="entry name" value="Homodimeric domain of signal transducing histidine kinase"/>
    <property type="match status" value="1"/>
</dbReference>
<dbReference type="OrthoDB" id="9773956at2"/>
<dbReference type="InterPro" id="IPR036097">
    <property type="entry name" value="HisK_dim/P_sf"/>
</dbReference>
<evidence type="ECO:0000256" key="7">
    <source>
        <dbReference type="ARBA" id="ARBA00023012"/>
    </source>
</evidence>
<dbReference type="FunFam" id="3.30.565.10:FF:000006">
    <property type="entry name" value="Sensor histidine kinase WalK"/>
    <property type="match status" value="1"/>
</dbReference>
<dbReference type="AlphaFoldDB" id="A0A2W1JV87"/>
<dbReference type="Pfam" id="PF07689">
    <property type="entry name" value="KaiB"/>
    <property type="match status" value="1"/>
</dbReference>
<keyword evidence="6 9" id="KW-0067">ATP-binding</keyword>
<comment type="domain">
    <text evidence="9">The N-terminus interacts with KaiC, while the C-terminal histidine kinase domain autophosphorylates and is probably responsible for self-oligomerization. The N-terminal domain stimulates the C-terminus to autophosphorylate.</text>
</comment>
<dbReference type="EMBL" id="PQWO01000010">
    <property type="protein sequence ID" value="PZD72407.1"/>
    <property type="molecule type" value="Genomic_DNA"/>
</dbReference>
<dbReference type="Gene3D" id="3.40.30.10">
    <property type="entry name" value="Glutaredoxin"/>
    <property type="match status" value="1"/>
</dbReference>
<accession>A0A2W1JV87</accession>
<gene>
    <name evidence="11" type="primary">sasA_3</name>
    <name evidence="9" type="synonym">sasA</name>
    <name evidence="11" type="ORF">C1752_03587</name>
</gene>
<feature type="modified residue" description="Phosphohistidine; by autocatalysis" evidence="9">
    <location>
        <position position="158"/>
    </location>
</feature>
<evidence type="ECO:0000256" key="6">
    <source>
        <dbReference type="ARBA" id="ARBA00022840"/>
    </source>
</evidence>
<dbReference type="Pfam" id="PF00512">
    <property type="entry name" value="HisKA"/>
    <property type="match status" value="1"/>
</dbReference>
<evidence type="ECO:0000259" key="10">
    <source>
        <dbReference type="PROSITE" id="PS50109"/>
    </source>
</evidence>
<dbReference type="InterPro" id="IPR004358">
    <property type="entry name" value="Sig_transdc_His_kin-like_C"/>
</dbReference>
<evidence type="ECO:0000256" key="5">
    <source>
        <dbReference type="ARBA" id="ARBA00022777"/>
    </source>
</evidence>
<dbReference type="Gene3D" id="3.30.565.10">
    <property type="entry name" value="Histidine kinase-like ATPase, C-terminal domain"/>
    <property type="match status" value="1"/>
</dbReference>
<dbReference type="GO" id="GO:0000155">
    <property type="term" value="F:phosphorelay sensor kinase activity"/>
    <property type="evidence" value="ECO:0007669"/>
    <property type="project" value="InterPro"/>
</dbReference>
<feature type="domain" description="Histidine kinase" evidence="10">
    <location>
        <begin position="155"/>
        <end position="378"/>
    </location>
</feature>